<dbReference type="AlphaFoldDB" id="A0A951UTI0"/>
<reference evidence="1" key="2">
    <citation type="journal article" date="2022" name="Microbiol. Resour. Announc.">
        <title>Metagenome Sequencing to Explore Phylogenomics of Terrestrial Cyanobacteria.</title>
        <authorList>
            <person name="Ward R.D."/>
            <person name="Stajich J.E."/>
            <person name="Johansen J.R."/>
            <person name="Huntemann M."/>
            <person name="Clum A."/>
            <person name="Foster B."/>
            <person name="Foster B."/>
            <person name="Roux S."/>
            <person name="Palaniappan K."/>
            <person name="Varghese N."/>
            <person name="Mukherjee S."/>
            <person name="Reddy T.B.K."/>
            <person name="Daum C."/>
            <person name="Copeland A."/>
            <person name="Chen I.A."/>
            <person name="Ivanova N.N."/>
            <person name="Kyrpides N.C."/>
            <person name="Shapiro N."/>
            <person name="Eloe-Fadrosh E.A."/>
            <person name="Pietrasiak N."/>
        </authorList>
    </citation>
    <scope>NUCLEOTIDE SEQUENCE</scope>
    <source>
        <strain evidence="1">GSE-NOS-MK-12-04C</strain>
    </source>
</reference>
<dbReference type="EMBL" id="JAHHGZ010000004">
    <property type="protein sequence ID" value="MBW4666720.1"/>
    <property type="molecule type" value="Genomic_DNA"/>
</dbReference>
<gene>
    <name evidence="1" type="ORF">KME60_04570</name>
</gene>
<name>A0A951UTI0_9CYAN</name>
<comment type="caution">
    <text evidence="1">The sequence shown here is derived from an EMBL/GenBank/DDBJ whole genome shotgun (WGS) entry which is preliminary data.</text>
</comment>
<proteinExistence type="predicted"/>
<protein>
    <submittedName>
        <fullName evidence="1">Uncharacterized protein</fullName>
    </submittedName>
</protein>
<sequence length="81" mass="8752">MRKGALPDETGTWKPIWISEEYGLVGADGYIRTQSPPYSGVLRPGEYMMGSGGVSLVKGKISISHSYDLPMVGYGIDSILN</sequence>
<evidence type="ECO:0000313" key="1">
    <source>
        <dbReference type="EMBL" id="MBW4666720.1"/>
    </source>
</evidence>
<organism evidence="1 2">
    <name type="scientific">Cyanomargarita calcarea GSE-NOS-MK-12-04C</name>
    <dbReference type="NCBI Taxonomy" id="2839659"/>
    <lineage>
        <taxon>Bacteria</taxon>
        <taxon>Bacillati</taxon>
        <taxon>Cyanobacteriota</taxon>
        <taxon>Cyanophyceae</taxon>
        <taxon>Nostocales</taxon>
        <taxon>Cyanomargaritaceae</taxon>
        <taxon>Cyanomargarita</taxon>
    </lineage>
</organism>
<reference evidence="1" key="1">
    <citation type="submission" date="2021-05" db="EMBL/GenBank/DDBJ databases">
        <authorList>
            <person name="Pietrasiak N."/>
            <person name="Ward R."/>
            <person name="Stajich J.E."/>
            <person name="Kurbessoian T."/>
        </authorList>
    </citation>
    <scope>NUCLEOTIDE SEQUENCE</scope>
    <source>
        <strain evidence="1">GSE-NOS-MK-12-04C</strain>
    </source>
</reference>
<evidence type="ECO:0000313" key="2">
    <source>
        <dbReference type="Proteomes" id="UP000729701"/>
    </source>
</evidence>
<dbReference type="Proteomes" id="UP000729701">
    <property type="component" value="Unassembled WGS sequence"/>
</dbReference>
<accession>A0A951UTI0</accession>